<gene>
    <name evidence="1" type="ORF">EVAR_23288_1</name>
</gene>
<evidence type="ECO:0000313" key="1">
    <source>
        <dbReference type="EMBL" id="GBP33941.1"/>
    </source>
</evidence>
<reference evidence="1 2" key="1">
    <citation type="journal article" date="2019" name="Commun. Biol.">
        <title>The bagworm genome reveals a unique fibroin gene that provides high tensile strength.</title>
        <authorList>
            <person name="Kono N."/>
            <person name="Nakamura H."/>
            <person name="Ohtoshi R."/>
            <person name="Tomita M."/>
            <person name="Numata K."/>
            <person name="Arakawa K."/>
        </authorList>
    </citation>
    <scope>NUCLEOTIDE SEQUENCE [LARGE SCALE GENOMIC DNA]</scope>
</reference>
<evidence type="ECO:0000313" key="2">
    <source>
        <dbReference type="Proteomes" id="UP000299102"/>
    </source>
</evidence>
<protein>
    <submittedName>
        <fullName evidence="1">Uncharacterized protein</fullName>
    </submittedName>
</protein>
<accession>A0A4C1V579</accession>
<dbReference type="Proteomes" id="UP000299102">
    <property type="component" value="Unassembled WGS sequence"/>
</dbReference>
<dbReference type="AlphaFoldDB" id="A0A4C1V579"/>
<proteinExistence type="predicted"/>
<organism evidence="1 2">
    <name type="scientific">Eumeta variegata</name>
    <name type="common">Bagworm moth</name>
    <name type="synonym">Eumeta japonica</name>
    <dbReference type="NCBI Taxonomy" id="151549"/>
    <lineage>
        <taxon>Eukaryota</taxon>
        <taxon>Metazoa</taxon>
        <taxon>Ecdysozoa</taxon>
        <taxon>Arthropoda</taxon>
        <taxon>Hexapoda</taxon>
        <taxon>Insecta</taxon>
        <taxon>Pterygota</taxon>
        <taxon>Neoptera</taxon>
        <taxon>Endopterygota</taxon>
        <taxon>Lepidoptera</taxon>
        <taxon>Glossata</taxon>
        <taxon>Ditrysia</taxon>
        <taxon>Tineoidea</taxon>
        <taxon>Psychidae</taxon>
        <taxon>Oiketicinae</taxon>
        <taxon>Eumeta</taxon>
    </lineage>
</organism>
<comment type="caution">
    <text evidence="1">The sequence shown here is derived from an EMBL/GenBank/DDBJ whole genome shotgun (WGS) entry which is preliminary data.</text>
</comment>
<sequence>MSKVTIRPVLSGTVPFFGTPSRCPRERLRDAELSRFQVKVKEKYELCLFVYFSATTSATADGLAPEGLANKKFVIKRGLAKVLPTSYSLPDVAVHEWCSAATVYFSDIGYIAGCAFDMIPVSRRLAAAETRGERTHYRNQWGATGRALPTAPTATLLYLLDLANDSS</sequence>
<dbReference type="EMBL" id="BGZK01000281">
    <property type="protein sequence ID" value="GBP33941.1"/>
    <property type="molecule type" value="Genomic_DNA"/>
</dbReference>
<keyword evidence="2" id="KW-1185">Reference proteome</keyword>
<name>A0A4C1V579_EUMVA</name>